<protein>
    <recommendedName>
        <fullName evidence="4">methylmalonyl-CoA mutase</fullName>
        <ecNumber evidence="4">5.4.99.2</ecNumber>
    </recommendedName>
</protein>
<keyword evidence="7 10" id="KW-0413">Isomerase</keyword>
<organism evidence="10 11">
    <name type="scientific">Actinomadura monticuli</name>
    <dbReference type="NCBI Taxonomy" id="3097367"/>
    <lineage>
        <taxon>Bacteria</taxon>
        <taxon>Bacillati</taxon>
        <taxon>Actinomycetota</taxon>
        <taxon>Actinomycetes</taxon>
        <taxon>Streptosporangiales</taxon>
        <taxon>Thermomonosporaceae</taxon>
        <taxon>Actinomadura</taxon>
    </lineage>
</organism>
<dbReference type="InterPro" id="IPR006099">
    <property type="entry name" value="MeMalonylCoA_mutase_a/b_cat"/>
</dbReference>
<evidence type="ECO:0000256" key="3">
    <source>
        <dbReference type="ARBA" id="ARBA00011870"/>
    </source>
</evidence>
<evidence type="ECO:0000256" key="4">
    <source>
        <dbReference type="ARBA" id="ARBA00012398"/>
    </source>
</evidence>
<dbReference type="RefSeq" id="WP_371953677.1">
    <property type="nucleotide sequence ID" value="NZ_JAXCEI010000016.1"/>
</dbReference>
<dbReference type="Proteomes" id="UP001569963">
    <property type="component" value="Unassembled WGS sequence"/>
</dbReference>
<evidence type="ECO:0000256" key="5">
    <source>
        <dbReference type="ARBA" id="ARBA00022628"/>
    </source>
</evidence>
<comment type="caution">
    <text evidence="10">The sequence shown here is derived from an EMBL/GenBank/DDBJ whole genome shotgun (WGS) entry which is preliminary data.</text>
</comment>
<reference evidence="10 11" key="1">
    <citation type="submission" date="2023-11" db="EMBL/GenBank/DDBJ databases">
        <title>Actinomadura monticuli sp. nov., isolated from volcanic ash.</title>
        <authorList>
            <person name="Lee S.D."/>
            <person name="Yang H."/>
            <person name="Kim I.S."/>
        </authorList>
    </citation>
    <scope>NUCLEOTIDE SEQUENCE [LARGE SCALE GENOMIC DNA]</scope>
    <source>
        <strain evidence="10 11">DLS-62</strain>
    </source>
</reference>
<comment type="subunit">
    <text evidence="3">Heterodimer of an alpha and a beta chain.</text>
</comment>
<dbReference type="Pfam" id="PF01642">
    <property type="entry name" value="MM_CoA_mutase"/>
    <property type="match status" value="1"/>
</dbReference>
<evidence type="ECO:0000256" key="8">
    <source>
        <dbReference type="ARBA" id="ARBA00023285"/>
    </source>
</evidence>
<comment type="similarity">
    <text evidence="2">Belongs to the methylmalonyl-CoA mutase family.</text>
</comment>
<dbReference type="PROSITE" id="PS00544">
    <property type="entry name" value="METMALONYL_COA_MUTASE"/>
    <property type="match status" value="1"/>
</dbReference>
<keyword evidence="8" id="KW-0170">Cobalt</keyword>
<sequence>MIPDFTEIELGTALPADEAAKRWRAAVADTAQGDAGTWETPEGIGVKSLYTGDDLAGLDFLDTLPGIAPYLRGPYPAMYATQPWTIRQYAGFSTAEESNAFYRRNLAAGQKGLSVAFDLATHRGYDSDHPRVSGDVGMAGVAIDSIYDMRQLFDGIPLDKMSVSMTMNGAVLPVLALYIAAAEEQGVKPEALAGTIQNDILKEFMVRNTYIYPPQPSMRIISDIFAFTSQRMPKYNSISISGYHIQEAGATADLELAYTLADGVEYIRAGREAGLDIDAFAPRLSFFWAIGMNFFMEVAKLRAARLLWARLVKTFGPRNPKSLSLRTHSQTSGWSLTAQDAFNNVARTCVEAMAATQGHTQSLHTNALDEALALPTDFSARIARNTQLLLQQESGTTRTIDPWGGSAYVERLTYDLARRAWGHITEVERAGGMAKAIDEGLPKLRIEEAAARTQARIDSGRQPVIGVNKYRPDAEQEIEVLKVDNASVRAQQIDKLRRLREERDETAALSALEALTRAAGDAENGTRPHGLERNLLALAIDAARAKATVGEISDALEKAYGRHAAQIRTISGVYREEAGQVTAIEKARAATAAFEDAEGRRPRILVAKMGQDGHDRGQKVIATGFADLGFDVDVGPLFQTPAEVARQAVEADVHIVGVNSLAAGHLTLVPALREELAALGRDDIMIVVGGVIPPGDFDELRAAGAAAIFPPGTVLADAAIGLLDELTAKLGHEPR</sequence>
<dbReference type="Pfam" id="PF02310">
    <property type="entry name" value="B12-binding"/>
    <property type="match status" value="1"/>
</dbReference>
<dbReference type="CDD" id="cd02071">
    <property type="entry name" value="MM_CoA_mut_B12_BD"/>
    <property type="match status" value="1"/>
</dbReference>
<dbReference type="CDD" id="cd03679">
    <property type="entry name" value="MM_CoA_mutase_alpha_like"/>
    <property type="match status" value="1"/>
</dbReference>
<dbReference type="PANTHER" id="PTHR48101">
    <property type="entry name" value="METHYLMALONYL-COA MUTASE, MITOCHONDRIAL-RELATED"/>
    <property type="match status" value="1"/>
</dbReference>
<evidence type="ECO:0000256" key="1">
    <source>
        <dbReference type="ARBA" id="ARBA00001922"/>
    </source>
</evidence>
<dbReference type="PANTHER" id="PTHR48101:SF4">
    <property type="entry name" value="METHYLMALONYL-COA MUTASE, MITOCHONDRIAL"/>
    <property type="match status" value="1"/>
</dbReference>
<accession>A0ABV4QJ30</accession>
<evidence type="ECO:0000259" key="9">
    <source>
        <dbReference type="PROSITE" id="PS51332"/>
    </source>
</evidence>
<dbReference type="InterPro" id="IPR016176">
    <property type="entry name" value="Cbl-dep_enz_cat"/>
</dbReference>
<dbReference type="InterPro" id="IPR036724">
    <property type="entry name" value="Cobalamin-bd_sf"/>
</dbReference>
<dbReference type="Gene3D" id="3.40.50.280">
    <property type="entry name" value="Cobalamin-binding domain"/>
    <property type="match status" value="1"/>
</dbReference>
<keyword evidence="11" id="KW-1185">Reference proteome</keyword>
<dbReference type="NCBIfam" id="TIGR00640">
    <property type="entry name" value="acid_CoA_mut_C"/>
    <property type="match status" value="1"/>
</dbReference>
<dbReference type="InterPro" id="IPR006159">
    <property type="entry name" value="Acid_CoA_mut_C"/>
</dbReference>
<dbReference type="InterPro" id="IPR006158">
    <property type="entry name" value="Cobalamin-bd"/>
</dbReference>
<evidence type="ECO:0000313" key="11">
    <source>
        <dbReference type="Proteomes" id="UP001569963"/>
    </source>
</evidence>
<dbReference type="InterPro" id="IPR006098">
    <property type="entry name" value="MMCoA_mutase_a_cat"/>
</dbReference>
<evidence type="ECO:0000313" key="10">
    <source>
        <dbReference type="EMBL" id="MFA1543173.1"/>
    </source>
</evidence>
<dbReference type="NCBIfam" id="TIGR00641">
    <property type="entry name" value="acid_CoA_mut_N"/>
    <property type="match status" value="1"/>
</dbReference>
<evidence type="ECO:0000256" key="2">
    <source>
        <dbReference type="ARBA" id="ARBA00008465"/>
    </source>
</evidence>
<name>A0ABV4QJ30_9ACTN</name>
<evidence type="ECO:0000256" key="7">
    <source>
        <dbReference type="ARBA" id="ARBA00023235"/>
    </source>
</evidence>
<keyword evidence="5" id="KW-0846">Cobalamin</keyword>
<dbReference type="InterPro" id="IPR058549">
    <property type="entry name" value="MeMalonylCoA_mutase_a/b_site"/>
</dbReference>
<proteinExistence type="inferred from homology"/>
<dbReference type="NCBIfam" id="NF006944">
    <property type="entry name" value="PRK09426.1"/>
    <property type="match status" value="1"/>
</dbReference>
<keyword evidence="6" id="KW-0479">Metal-binding</keyword>
<dbReference type="EMBL" id="JAXCEI010000016">
    <property type="protein sequence ID" value="MFA1543173.1"/>
    <property type="molecule type" value="Genomic_DNA"/>
</dbReference>
<feature type="domain" description="B12-binding" evidence="9">
    <location>
        <begin position="601"/>
        <end position="733"/>
    </location>
</feature>
<dbReference type="GO" id="GO:0004494">
    <property type="term" value="F:methylmalonyl-CoA mutase activity"/>
    <property type="evidence" value="ECO:0007669"/>
    <property type="project" value="UniProtKB-EC"/>
</dbReference>
<gene>
    <name evidence="10" type="primary">scpA</name>
    <name evidence="10" type="ORF">SM611_29960</name>
</gene>
<dbReference type="PROSITE" id="PS51332">
    <property type="entry name" value="B12_BINDING"/>
    <property type="match status" value="1"/>
</dbReference>
<comment type="cofactor">
    <cofactor evidence="1">
        <name>adenosylcob(III)alamin</name>
        <dbReference type="ChEBI" id="CHEBI:18408"/>
    </cofactor>
</comment>
<evidence type="ECO:0000256" key="6">
    <source>
        <dbReference type="ARBA" id="ARBA00022723"/>
    </source>
</evidence>
<dbReference type="EC" id="5.4.99.2" evidence="4"/>
<dbReference type="Gene3D" id="3.20.20.240">
    <property type="entry name" value="Methylmalonyl-CoA mutase"/>
    <property type="match status" value="1"/>
</dbReference>
<dbReference type="SUPFAM" id="SSF51703">
    <property type="entry name" value="Cobalamin (vitamin B12)-dependent enzymes"/>
    <property type="match status" value="1"/>
</dbReference>
<dbReference type="SUPFAM" id="SSF52242">
    <property type="entry name" value="Cobalamin (vitamin B12)-binding domain"/>
    <property type="match status" value="1"/>
</dbReference>